<dbReference type="Pfam" id="PF00888">
    <property type="entry name" value="Cullin"/>
    <property type="match status" value="1"/>
</dbReference>
<dbReference type="InterPro" id="IPR036390">
    <property type="entry name" value="WH_DNA-bd_sf"/>
</dbReference>
<dbReference type="InterPro" id="IPR016159">
    <property type="entry name" value="Cullin_repeat-like_dom_sf"/>
</dbReference>
<dbReference type="InterPro" id="IPR036317">
    <property type="entry name" value="Cullin_homology_sf"/>
</dbReference>
<dbReference type="Pfam" id="PF10557">
    <property type="entry name" value="Cullin_Nedd8"/>
    <property type="match status" value="1"/>
</dbReference>
<dbReference type="SUPFAM" id="SSF75632">
    <property type="entry name" value="Cullin homology domain"/>
    <property type="match status" value="1"/>
</dbReference>
<dbReference type="Gene3D" id="3.30.230.130">
    <property type="entry name" value="Cullin, Chain C, Domain 2"/>
    <property type="match status" value="1"/>
</dbReference>
<name>A0A0H5R5G6_9EUKA</name>
<feature type="domain" description="Cullin family profile" evidence="6">
    <location>
        <begin position="391"/>
        <end position="621"/>
    </location>
</feature>
<dbReference type="Pfam" id="PF26557">
    <property type="entry name" value="Cullin_AB"/>
    <property type="match status" value="1"/>
</dbReference>
<dbReference type="InterPro" id="IPR001373">
    <property type="entry name" value="Cullin_N"/>
</dbReference>
<dbReference type="SUPFAM" id="SSF74788">
    <property type="entry name" value="Cullin repeat-like"/>
    <property type="match status" value="1"/>
</dbReference>
<dbReference type="AlphaFoldDB" id="A0A0H5R5G6"/>
<evidence type="ECO:0000256" key="1">
    <source>
        <dbReference type="ARBA" id="ARBA00006019"/>
    </source>
</evidence>
<dbReference type="Gene3D" id="1.20.1310.10">
    <property type="entry name" value="Cullin Repeats"/>
    <property type="match status" value="4"/>
</dbReference>
<evidence type="ECO:0000259" key="6">
    <source>
        <dbReference type="PROSITE" id="PS50069"/>
    </source>
</evidence>
<evidence type="ECO:0000256" key="4">
    <source>
        <dbReference type="PROSITE-ProRule" id="PRU00330"/>
    </source>
</evidence>
<dbReference type="SMART" id="SM00182">
    <property type="entry name" value="CULLIN"/>
    <property type="match status" value="1"/>
</dbReference>
<proteinExistence type="inferred from homology"/>
<dbReference type="InterPro" id="IPR019559">
    <property type="entry name" value="Cullin_neddylation_domain"/>
</dbReference>
<dbReference type="EMBL" id="HACM01008936">
    <property type="protein sequence ID" value="CRZ09378.1"/>
    <property type="molecule type" value="Transcribed_RNA"/>
</dbReference>
<reference evidence="7" key="1">
    <citation type="submission" date="2015-04" db="EMBL/GenBank/DDBJ databases">
        <title>The genome sequence of the plant pathogenic Rhizarian Plasmodiophora brassicae reveals insights in its biotrophic life cycle and the origin of chitin synthesis.</title>
        <authorList>
            <person name="Schwelm A."/>
            <person name="Fogelqvist J."/>
            <person name="Knaust A."/>
            <person name="Julke S."/>
            <person name="Lilja T."/>
            <person name="Dhandapani V."/>
            <person name="Bonilla-Rosso G."/>
            <person name="Karlsson M."/>
            <person name="Shevchenko A."/>
            <person name="Choi S.R."/>
            <person name="Kim H.G."/>
            <person name="Park J.Y."/>
            <person name="Lim Y.P."/>
            <person name="Ludwig-Muller J."/>
            <person name="Dixelius C."/>
        </authorList>
    </citation>
    <scope>NUCLEOTIDE SEQUENCE</scope>
    <source>
        <tissue evidence="7">Potato root galls</tissue>
    </source>
</reference>
<comment type="similarity">
    <text evidence="1 4 5">Belongs to the cullin family.</text>
</comment>
<dbReference type="InterPro" id="IPR045093">
    <property type="entry name" value="Cullin"/>
</dbReference>
<dbReference type="SMART" id="SM00884">
    <property type="entry name" value="Cullin_Nedd8"/>
    <property type="match status" value="1"/>
</dbReference>
<sequence length="746" mass="85455">MVKKRKQRSDEDIILEPRVGQPFTISVMGQWEPPDEAPYANAAFEALANALIEITSSNNGQCRGREVLYKYVQNLCILDHDSDVYDRMRAYYQQHCKEMLQTLHECTVSDPLEQVNSVWSKHCNQMQTIIAIYLYLDRTCKKPGSLAILGRDLFRNELLSGNAWPRTVSSVLARVKCERQGTASIPDHADLLKQITTMTRDLNLYSVIETEFITETSQFYEEEGMSMCSSLDLDVVAYLHHVQARLDHEVARIHAYMLPQTLSPTIHAAEKALFANHLQTLISSGFNELMSSLPLSLNALCLFLQLACRVKGQSSIRRAFHEYIIEGGTRIMQPQDPSTSNVIGHNDIIDQISLFKDNIDSVVHDAGDMASDLQHACKDAFESVFRSRGNVPAELLSKHIDWLLQGHAELQDNDLEIQLNRCMVLFKFIHGKDMFEAFYKTDLAQRLLLSTSCSWQAEVNMISKLRLECGALFTTKLEGMFKDMELSTDLFKEFRQQRDMDLATVDFNVSVLTTPHWPPSMNQTPAVPLRIPSEIENRAEEFNKFYCKRHNGRKLSWVYNEAHCVLRGQFSHVRKDLVVTVYQALVLLSFNDGTEVQSYKTIKDKTSIWDEMLKHTLSSLCKQKLRVLKKRKKGPVVESDEFQVNKQFDSPAFRVILLSKPAECKVESQDVAAQVVSDRMYQIDAILVRRMKELKVCSQTHLIAYCLEQADFPIPIEQIHKRISSLLDREYLERDPANTGTFRYVA</sequence>
<organism evidence="7">
    <name type="scientific">Spongospora subterranea</name>
    <dbReference type="NCBI Taxonomy" id="70186"/>
    <lineage>
        <taxon>Eukaryota</taxon>
        <taxon>Sar</taxon>
        <taxon>Rhizaria</taxon>
        <taxon>Endomyxa</taxon>
        <taxon>Phytomyxea</taxon>
        <taxon>Plasmodiophorida</taxon>
        <taxon>Plasmodiophoridae</taxon>
        <taxon>Spongospora</taxon>
    </lineage>
</organism>
<keyword evidence="3" id="KW-0832">Ubl conjugation</keyword>
<protein>
    <recommendedName>
        <fullName evidence="6">Cullin family profile domain-containing protein</fullName>
    </recommendedName>
</protein>
<dbReference type="PANTHER" id="PTHR11932">
    <property type="entry name" value="CULLIN"/>
    <property type="match status" value="1"/>
</dbReference>
<dbReference type="PROSITE" id="PS50069">
    <property type="entry name" value="CULLIN_2"/>
    <property type="match status" value="1"/>
</dbReference>
<dbReference type="GO" id="GO:0006511">
    <property type="term" value="P:ubiquitin-dependent protein catabolic process"/>
    <property type="evidence" value="ECO:0007669"/>
    <property type="project" value="InterPro"/>
</dbReference>
<dbReference type="GO" id="GO:0031625">
    <property type="term" value="F:ubiquitin protein ligase binding"/>
    <property type="evidence" value="ECO:0007669"/>
    <property type="project" value="InterPro"/>
</dbReference>
<dbReference type="SUPFAM" id="SSF46785">
    <property type="entry name" value="Winged helix' DNA-binding domain"/>
    <property type="match status" value="1"/>
</dbReference>
<dbReference type="InterPro" id="IPR016158">
    <property type="entry name" value="Cullin_homology"/>
</dbReference>
<dbReference type="InterPro" id="IPR036388">
    <property type="entry name" value="WH-like_DNA-bd_sf"/>
</dbReference>
<dbReference type="FunFam" id="1.20.1310.10:FF:000002">
    <property type="entry name" value="cullin-3 isoform X1"/>
    <property type="match status" value="1"/>
</dbReference>
<keyword evidence="2" id="KW-1017">Isopeptide bond</keyword>
<evidence type="ECO:0000256" key="5">
    <source>
        <dbReference type="RuleBase" id="RU003829"/>
    </source>
</evidence>
<accession>A0A0H5R5G6</accession>
<dbReference type="InterPro" id="IPR059120">
    <property type="entry name" value="Cullin-like_AB"/>
</dbReference>
<evidence type="ECO:0000313" key="7">
    <source>
        <dbReference type="EMBL" id="CRZ09378.1"/>
    </source>
</evidence>
<evidence type="ECO:0000256" key="3">
    <source>
        <dbReference type="ARBA" id="ARBA00022843"/>
    </source>
</evidence>
<dbReference type="Gene3D" id="1.10.10.10">
    <property type="entry name" value="Winged helix-like DNA-binding domain superfamily/Winged helix DNA-binding domain"/>
    <property type="match status" value="1"/>
</dbReference>
<evidence type="ECO:0000256" key="2">
    <source>
        <dbReference type="ARBA" id="ARBA00022499"/>
    </source>
</evidence>